<gene>
    <name evidence="6" type="ORF">R3P38DRAFT_3101048</name>
</gene>
<evidence type="ECO:0000256" key="3">
    <source>
        <dbReference type="ARBA" id="ARBA00022833"/>
    </source>
</evidence>
<keyword evidence="2 4" id="KW-0863">Zinc-finger</keyword>
<reference evidence="6 7" key="1">
    <citation type="journal article" date="2024" name="J Genomics">
        <title>Draft genome sequencing and assembly of Favolaschia claudopus CIRM-BRFM 2984 isolated from oak limbs.</title>
        <authorList>
            <person name="Navarro D."/>
            <person name="Drula E."/>
            <person name="Chaduli D."/>
            <person name="Cazenave R."/>
            <person name="Ahrendt S."/>
            <person name="Wang J."/>
            <person name="Lipzen A."/>
            <person name="Daum C."/>
            <person name="Barry K."/>
            <person name="Grigoriev I.V."/>
            <person name="Favel A."/>
            <person name="Rosso M.N."/>
            <person name="Martin F."/>
        </authorList>
    </citation>
    <scope>NUCLEOTIDE SEQUENCE [LARGE SCALE GENOMIC DNA]</scope>
    <source>
        <strain evidence="6 7">CIRM-BRFM 2984</strain>
    </source>
</reference>
<evidence type="ECO:0000256" key="1">
    <source>
        <dbReference type="ARBA" id="ARBA00022723"/>
    </source>
</evidence>
<keyword evidence="7" id="KW-1185">Reference proteome</keyword>
<accession>A0AAV9ZNC3</accession>
<dbReference type="EMBL" id="JAWWNJ010000130">
    <property type="protein sequence ID" value="KAK6987688.1"/>
    <property type="molecule type" value="Genomic_DNA"/>
</dbReference>
<dbReference type="SUPFAM" id="SSF57850">
    <property type="entry name" value="RING/U-box"/>
    <property type="match status" value="1"/>
</dbReference>
<keyword evidence="1" id="KW-0479">Metal-binding</keyword>
<keyword evidence="3" id="KW-0862">Zinc</keyword>
<evidence type="ECO:0000256" key="4">
    <source>
        <dbReference type="PROSITE-ProRule" id="PRU00228"/>
    </source>
</evidence>
<feature type="domain" description="ZZ-type" evidence="5">
    <location>
        <begin position="21"/>
        <end position="79"/>
    </location>
</feature>
<dbReference type="InterPro" id="IPR000433">
    <property type="entry name" value="Znf_ZZ"/>
</dbReference>
<evidence type="ECO:0000313" key="6">
    <source>
        <dbReference type="EMBL" id="KAK6987688.1"/>
    </source>
</evidence>
<dbReference type="Pfam" id="PF24355">
    <property type="entry name" value="DUF7514"/>
    <property type="match status" value="1"/>
</dbReference>
<proteinExistence type="predicted"/>
<comment type="caution">
    <text evidence="6">The sequence shown here is derived from an EMBL/GenBank/DDBJ whole genome shotgun (WGS) entry which is preliminary data.</text>
</comment>
<dbReference type="PROSITE" id="PS50135">
    <property type="entry name" value="ZF_ZZ_2"/>
    <property type="match status" value="1"/>
</dbReference>
<dbReference type="Gene3D" id="3.30.60.90">
    <property type="match status" value="1"/>
</dbReference>
<dbReference type="CDD" id="cd02249">
    <property type="entry name" value="ZZ"/>
    <property type="match status" value="1"/>
</dbReference>
<dbReference type="Proteomes" id="UP001362999">
    <property type="component" value="Unassembled WGS sequence"/>
</dbReference>
<dbReference type="InterPro" id="IPR055936">
    <property type="entry name" value="DUF7514"/>
</dbReference>
<protein>
    <submittedName>
        <fullName evidence="6">ZZ-type domain-containing protein</fullName>
    </submittedName>
</protein>
<evidence type="ECO:0000313" key="7">
    <source>
        <dbReference type="Proteomes" id="UP001362999"/>
    </source>
</evidence>
<name>A0AAV9ZNC3_9AGAR</name>
<dbReference type="Pfam" id="PF00569">
    <property type="entry name" value="ZZ"/>
    <property type="match status" value="1"/>
</dbReference>
<dbReference type="SMART" id="SM00291">
    <property type="entry name" value="ZnF_ZZ"/>
    <property type="match status" value="1"/>
</dbReference>
<sequence>MPQISSINPTPRPAAPPTPTVVSFQCDACGQPIQTSSSRVHCLTCPDFDLCASCALGERFGAGSHIFSHPTEIYRISGDITVSPVRSTASIVYVDASSTSGGMGPAGTTAGGTTNYQAPNVVHTGIAKPGATTVGGTAVGGTTSPDATASPSSPGGWSAFFYADMNPTPIYTDLMNAIFNHLDPARAGLLPPEKYSQLLDDMGYALHENDWKSKLGSAGREATADATLKRMFEMGNVQHILRTRPPTNPTNANPFLPQFPANSMPLLTPRGFADLIAIDLLADPADTWPKLSQVIELYGLYDTEPYRSWGAMPPNVVPATPDARMLARIADAHARGARMSAGPISTDAAASIAAIHAIVGTQPQYGYRGY</sequence>
<evidence type="ECO:0000256" key="2">
    <source>
        <dbReference type="ARBA" id="ARBA00022771"/>
    </source>
</evidence>
<evidence type="ECO:0000259" key="5">
    <source>
        <dbReference type="PROSITE" id="PS50135"/>
    </source>
</evidence>
<dbReference type="InterPro" id="IPR043145">
    <property type="entry name" value="Znf_ZZ_sf"/>
</dbReference>
<dbReference type="GO" id="GO:0008270">
    <property type="term" value="F:zinc ion binding"/>
    <property type="evidence" value="ECO:0007669"/>
    <property type="project" value="UniProtKB-KW"/>
</dbReference>
<organism evidence="6 7">
    <name type="scientific">Favolaschia claudopus</name>
    <dbReference type="NCBI Taxonomy" id="2862362"/>
    <lineage>
        <taxon>Eukaryota</taxon>
        <taxon>Fungi</taxon>
        <taxon>Dikarya</taxon>
        <taxon>Basidiomycota</taxon>
        <taxon>Agaricomycotina</taxon>
        <taxon>Agaricomycetes</taxon>
        <taxon>Agaricomycetidae</taxon>
        <taxon>Agaricales</taxon>
        <taxon>Marasmiineae</taxon>
        <taxon>Mycenaceae</taxon>
        <taxon>Favolaschia</taxon>
    </lineage>
</organism>
<dbReference type="AlphaFoldDB" id="A0AAV9ZNC3"/>